<reference evidence="2" key="2">
    <citation type="journal article" date="2008" name="Genome Biol.">
        <title>Improved genome assembly and evidence-based global gene model set for the chordate Ciona intestinalis: new insight into intron and operon populations.</title>
        <authorList>
            <person name="Satou Y."/>
            <person name="Mineta K."/>
            <person name="Ogasawara M."/>
            <person name="Sasakura Y."/>
            <person name="Shoguchi E."/>
            <person name="Ueno K."/>
            <person name="Yamada L."/>
            <person name="Matsumoto J."/>
            <person name="Wasserscheid J."/>
            <person name="Dewar K."/>
            <person name="Wiley G.B."/>
            <person name="Macmil S.L."/>
            <person name="Roe B.A."/>
            <person name="Zeller R.W."/>
            <person name="Hastings K.E."/>
            <person name="Lemaire P."/>
            <person name="Lindquist E."/>
            <person name="Endo T."/>
            <person name="Hotta K."/>
            <person name="Inaba K."/>
        </authorList>
    </citation>
    <scope>NUCLEOTIDE SEQUENCE [LARGE SCALE GENOMIC DNA]</scope>
    <source>
        <strain evidence="2">wild type</strain>
    </source>
</reference>
<dbReference type="AlphaFoldDB" id="F6SR35"/>
<feature type="compositionally biased region" description="Polar residues" evidence="1">
    <location>
        <begin position="28"/>
        <end position="37"/>
    </location>
</feature>
<name>F6SR35_CIOIN</name>
<feature type="region of interest" description="Disordered" evidence="1">
    <location>
        <begin position="1"/>
        <end position="87"/>
    </location>
</feature>
<feature type="region of interest" description="Disordered" evidence="1">
    <location>
        <begin position="110"/>
        <end position="129"/>
    </location>
</feature>
<reference evidence="2" key="3">
    <citation type="submission" date="2025-08" db="UniProtKB">
        <authorList>
            <consortium name="Ensembl"/>
        </authorList>
    </citation>
    <scope>IDENTIFICATION</scope>
</reference>
<dbReference type="HOGENOM" id="CLU_1232282_0_0_1"/>
<keyword evidence="3" id="KW-1185">Reference proteome</keyword>
<feature type="region of interest" description="Disordered" evidence="1">
    <location>
        <begin position="163"/>
        <end position="225"/>
    </location>
</feature>
<accession>F6SR35</accession>
<dbReference type="Ensembl" id="ENSCINT00000025920.2">
    <property type="protein sequence ID" value="ENSCINP00000025674.2"/>
    <property type="gene ID" value="ENSCING00000014119.2"/>
</dbReference>
<dbReference type="EMBL" id="EAAA01001036">
    <property type="status" value="NOT_ANNOTATED_CDS"/>
    <property type="molecule type" value="Genomic_DNA"/>
</dbReference>
<feature type="compositionally biased region" description="Polar residues" evidence="1">
    <location>
        <begin position="1"/>
        <end position="14"/>
    </location>
</feature>
<reference evidence="3" key="1">
    <citation type="journal article" date="2002" name="Science">
        <title>The draft genome of Ciona intestinalis: insights into chordate and vertebrate origins.</title>
        <authorList>
            <person name="Dehal P."/>
            <person name="Satou Y."/>
            <person name="Campbell R.K."/>
            <person name="Chapman J."/>
            <person name="Degnan B."/>
            <person name="De Tomaso A."/>
            <person name="Davidson B."/>
            <person name="Di Gregorio A."/>
            <person name="Gelpke M."/>
            <person name="Goodstein D.M."/>
            <person name="Harafuji N."/>
            <person name="Hastings K.E."/>
            <person name="Ho I."/>
            <person name="Hotta K."/>
            <person name="Huang W."/>
            <person name="Kawashima T."/>
            <person name="Lemaire P."/>
            <person name="Martinez D."/>
            <person name="Meinertzhagen I.A."/>
            <person name="Necula S."/>
            <person name="Nonaka M."/>
            <person name="Putnam N."/>
            <person name="Rash S."/>
            <person name="Saiga H."/>
            <person name="Satake M."/>
            <person name="Terry A."/>
            <person name="Yamada L."/>
            <person name="Wang H.G."/>
            <person name="Awazu S."/>
            <person name="Azumi K."/>
            <person name="Boore J."/>
            <person name="Branno M."/>
            <person name="Chin-Bow S."/>
            <person name="DeSantis R."/>
            <person name="Doyle S."/>
            <person name="Francino P."/>
            <person name="Keys D.N."/>
            <person name="Haga S."/>
            <person name="Hayashi H."/>
            <person name="Hino K."/>
            <person name="Imai K.S."/>
            <person name="Inaba K."/>
            <person name="Kano S."/>
            <person name="Kobayashi K."/>
            <person name="Kobayashi M."/>
            <person name="Lee B.I."/>
            <person name="Makabe K.W."/>
            <person name="Manohar C."/>
            <person name="Matassi G."/>
            <person name="Medina M."/>
            <person name="Mochizuki Y."/>
            <person name="Mount S."/>
            <person name="Morishita T."/>
            <person name="Miura S."/>
            <person name="Nakayama A."/>
            <person name="Nishizaka S."/>
            <person name="Nomoto H."/>
            <person name="Ohta F."/>
            <person name="Oishi K."/>
            <person name="Rigoutsos I."/>
            <person name="Sano M."/>
            <person name="Sasaki A."/>
            <person name="Sasakura Y."/>
            <person name="Shoguchi E."/>
            <person name="Shin-i T."/>
            <person name="Spagnuolo A."/>
            <person name="Stainier D."/>
            <person name="Suzuki M.M."/>
            <person name="Tassy O."/>
            <person name="Takatori N."/>
            <person name="Tokuoka M."/>
            <person name="Yagi K."/>
            <person name="Yoshizaki F."/>
            <person name="Wada S."/>
            <person name="Zhang C."/>
            <person name="Hyatt P.D."/>
            <person name="Larimer F."/>
            <person name="Detter C."/>
            <person name="Doggett N."/>
            <person name="Glavina T."/>
            <person name="Hawkins T."/>
            <person name="Richardson P."/>
            <person name="Lucas S."/>
            <person name="Kohara Y."/>
            <person name="Levine M."/>
            <person name="Satoh N."/>
            <person name="Rokhsar D.S."/>
        </authorList>
    </citation>
    <scope>NUCLEOTIDE SEQUENCE [LARGE SCALE GENOMIC DNA]</scope>
</reference>
<evidence type="ECO:0000313" key="2">
    <source>
        <dbReference type="Ensembl" id="ENSCINP00000025674.2"/>
    </source>
</evidence>
<evidence type="ECO:0000256" key="1">
    <source>
        <dbReference type="SAM" id="MobiDB-lite"/>
    </source>
</evidence>
<dbReference type="InParanoid" id="F6SR35"/>
<dbReference type="Proteomes" id="UP000008144">
    <property type="component" value="Chromosome 12"/>
</dbReference>
<evidence type="ECO:0000313" key="3">
    <source>
        <dbReference type="Proteomes" id="UP000008144"/>
    </source>
</evidence>
<protein>
    <submittedName>
        <fullName evidence="2">Uncharacterized protein</fullName>
    </submittedName>
</protein>
<reference evidence="2" key="4">
    <citation type="submission" date="2025-09" db="UniProtKB">
        <authorList>
            <consortium name="Ensembl"/>
        </authorList>
    </citation>
    <scope>IDENTIFICATION</scope>
</reference>
<proteinExistence type="predicted"/>
<feature type="compositionally biased region" description="Basic and acidic residues" evidence="1">
    <location>
        <begin position="57"/>
        <end position="78"/>
    </location>
</feature>
<sequence>MNRGSNRNNYSMTTLPAKKSATLDNGIHRSQSTGSKQQQEDGSPKQIVPLRPRPSVRRAERLREKRERKLSRKLESGELAHNYQDSNGNSYLYRRAHSEGDILSPVHSAIPTNEKDDAGTVPNPKPRKPLRKHSSILLNQNLSNQAYNVHSSMDEIRVETTDMTNNSANPMSPSMKPRKPRRNTSMRTSFINERMKHQKPPLSPERNGLSKSLGDLTEQGSDTSR</sequence>
<feature type="compositionally biased region" description="Polar residues" evidence="1">
    <location>
        <begin position="163"/>
        <end position="172"/>
    </location>
</feature>
<organism evidence="2 3">
    <name type="scientific">Ciona intestinalis</name>
    <name type="common">Transparent sea squirt</name>
    <name type="synonym">Ascidia intestinalis</name>
    <dbReference type="NCBI Taxonomy" id="7719"/>
    <lineage>
        <taxon>Eukaryota</taxon>
        <taxon>Metazoa</taxon>
        <taxon>Chordata</taxon>
        <taxon>Tunicata</taxon>
        <taxon>Ascidiacea</taxon>
        <taxon>Phlebobranchia</taxon>
        <taxon>Cionidae</taxon>
        <taxon>Ciona</taxon>
    </lineage>
</organism>